<feature type="transmembrane region" description="Helical" evidence="5">
    <location>
        <begin position="6"/>
        <end position="25"/>
    </location>
</feature>
<accession>A0AA48HZC2</accession>
<organism evidence="9">
    <name type="scientific">Candidatus Paraimprobicoccus trichonymphae</name>
    <dbReference type="NCBI Taxonomy" id="3033793"/>
    <lineage>
        <taxon>Bacteria</taxon>
        <taxon>Bacillati</taxon>
        <taxon>Bacillota</taxon>
        <taxon>Clostridia</taxon>
        <taxon>Candidatus Paraimprobicoccus</taxon>
    </lineage>
</organism>
<dbReference type="Pfam" id="PF00013">
    <property type="entry name" value="KH_1"/>
    <property type="match status" value="1"/>
</dbReference>
<evidence type="ECO:0000256" key="4">
    <source>
        <dbReference type="ARBA" id="ARBA00022884"/>
    </source>
</evidence>
<dbReference type="GO" id="GO:0016787">
    <property type="term" value="F:hydrolase activity"/>
    <property type="evidence" value="ECO:0007669"/>
    <property type="project" value="UniProtKB-KW"/>
</dbReference>
<proteinExistence type="inferred from homology"/>
<dbReference type="InterPro" id="IPR004088">
    <property type="entry name" value="KH_dom_type_1"/>
</dbReference>
<dbReference type="GO" id="GO:0005886">
    <property type="term" value="C:plasma membrane"/>
    <property type="evidence" value="ECO:0007669"/>
    <property type="project" value="UniProtKB-SubCell"/>
</dbReference>
<dbReference type="InterPro" id="IPR006674">
    <property type="entry name" value="HD_domain"/>
</dbReference>
<feature type="domain" description="HD" evidence="8">
    <location>
        <begin position="330"/>
        <end position="423"/>
    </location>
</feature>
<dbReference type="PANTHER" id="PTHR12826">
    <property type="entry name" value="RIBONUCLEASE Y"/>
    <property type="match status" value="1"/>
</dbReference>
<dbReference type="KEGG" id="ptrh:RsTaC01_0213"/>
<dbReference type="GO" id="GO:0003723">
    <property type="term" value="F:RNA binding"/>
    <property type="evidence" value="ECO:0007669"/>
    <property type="project" value="UniProtKB-UniRule"/>
</dbReference>
<keyword evidence="5" id="KW-1003">Cell membrane</keyword>
<dbReference type="InterPro" id="IPR022711">
    <property type="entry name" value="RNase_Y_N"/>
</dbReference>
<dbReference type="InterPro" id="IPR017705">
    <property type="entry name" value="Ribonuclease_Y"/>
</dbReference>
<keyword evidence="5" id="KW-0472">Membrane</keyword>
<dbReference type="InterPro" id="IPR004087">
    <property type="entry name" value="KH_dom"/>
</dbReference>
<dbReference type="SMART" id="SM00471">
    <property type="entry name" value="HDc"/>
    <property type="match status" value="1"/>
</dbReference>
<dbReference type="Pfam" id="PF12072">
    <property type="entry name" value="RNase_Y_N"/>
    <property type="match status" value="1"/>
</dbReference>
<dbReference type="HAMAP" id="MF_00335">
    <property type="entry name" value="RNase_Y"/>
    <property type="match status" value="1"/>
</dbReference>
<evidence type="ECO:0000256" key="7">
    <source>
        <dbReference type="SAM" id="Coils"/>
    </source>
</evidence>
<keyword evidence="5" id="KW-0812">Transmembrane</keyword>
<keyword evidence="5" id="KW-1133">Transmembrane helix</keyword>
<keyword evidence="2 5" id="KW-0255">Endonuclease</keyword>
<keyword evidence="7" id="KW-0175">Coiled coil</keyword>
<name>A0AA48HZC2_9FIRM</name>
<dbReference type="Gene3D" id="3.30.1370.10">
    <property type="entry name" value="K Homology domain, type 1"/>
    <property type="match status" value="1"/>
</dbReference>
<dbReference type="InterPro" id="IPR006675">
    <property type="entry name" value="HDIG_dom"/>
</dbReference>
<dbReference type="PANTHER" id="PTHR12826:SF15">
    <property type="entry name" value="RIBONUCLEASE Y"/>
    <property type="match status" value="1"/>
</dbReference>
<evidence type="ECO:0000256" key="1">
    <source>
        <dbReference type="ARBA" id="ARBA00022722"/>
    </source>
</evidence>
<dbReference type="NCBIfam" id="TIGR00277">
    <property type="entry name" value="HDIG"/>
    <property type="match status" value="1"/>
</dbReference>
<comment type="similarity">
    <text evidence="5">Belongs to the RNase Y family.</text>
</comment>
<dbReference type="AlphaFoldDB" id="A0AA48HZC2"/>
<dbReference type="EMBL" id="AP027925">
    <property type="protein sequence ID" value="BED92479.1"/>
    <property type="molecule type" value="Genomic_DNA"/>
</dbReference>
<dbReference type="EC" id="3.1.-.-" evidence="5 6"/>
<gene>
    <name evidence="5" type="primary">rny</name>
    <name evidence="9" type="ORF">RsTaC01_0213</name>
</gene>
<dbReference type="SMART" id="SM00322">
    <property type="entry name" value="KH"/>
    <property type="match status" value="1"/>
</dbReference>
<dbReference type="GO" id="GO:0004521">
    <property type="term" value="F:RNA endonuclease activity"/>
    <property type="evidence" value="ECO:0007669"/>
    <property type="project" value="UniProtKB-UniRule"/>
</dbReference>
<dbReference type="PROSITE" id="PS51831">
    <property type="entry name" value="HD"/>
    <property type="match status" value="1"/>
</dbReference>
<keyword evidence="4 5" id="KW-0694">RNA-binding</keyword>
<dbReference type="PROSITE" id="PS50084">
    <property type="entry name" value="KH_TYPE_1"/>
    <property type="match status" value="1"/>
</dbReference>
<evidence type="ECO:0000256" key="5">
    <source>
        <dbReference type="HAMAP-Rule" id="MF_00335"/>
    </source>
</evidence>
<reference evidence="9" key="1">
    <citation type="journal article" date="2023" name="ISME J.">
        <title>Emergence of putative energy parasites within Clostridia revealed by genome analysis of a novel endosymbiotic clade.</title>
        <authorList>
            <person name="Takahashi K."/>
            <person name="Kuwahara H."/>
            <person name="Horikawa Y."/>
            <person name="Izawa K."/>
            <person name="Kato D."/>
            <person name="Inagaki T."/>
            <person name="Yuki M."/>
            <person name="Ohkuma M."/>
            <person name="Hongoh Y."/>
        </authorList>
    </citation>
    <scope>NUCLEOTIDE SEQUENCE</scope>
    <source>
        <strain evidence="9">RsTa-C01</strain>
    </source>
</reference>
<dbReference type="Proteomes" id="UP001335720">
    <property type="component" value="Chromosome"/>
</dbReference>
<dbReference type="CDD" id="cd00077">
    <property type="entry name" value="HDc"/>
    <property type="match status" value="1"/>
</dbReference>
<sequence length="514" mass="59237">MILEIINVVILILNSILFFILGFIYRKKKSEKIMLSAEYESKKILEKSKELAETEKKELILEGKEIVHKLREKEENEISKQKEKIQQQENRLFQREEIIEKKLTNIESKEEIINEKLENIKSKSIELDSIKKTQLELLEKISGFTAVQAKNHILDSLQKELDDEKSMKISKYEEELKEESEIKAQEILSIAIQRCTWIHSSESMISVVSLPNDEMKGRIIGREGRNIKCIEKLTGVDLVIDDTPEAITLSCFDPVRREVAKISIERLILDGRIHPTKIEEVVNKVQSEMTREIKYHGERAVLETKISVIHPELIRLLGTLKFRTSYSQNVLKHSLEVAYLCGMIAAELKLNITLARKIGLLHDIGKALDYQIEGSHVEIGADIAKKYGESEEVVNAIRSHHNDVEPETEIAMILQTADAISASRPGARRENIEKYIKRLENLERIVSSFEGVQRCYAVQAGRELRVMVKPKIITDKRMPILTRTICKRVESELTYPSQIKVDLIREFHTFGYIK</sequence>
<dbReference type="SUPFAM" id="SSF54791">
    <property type="entry name" value="Eukaryotic type KH-domain (KH-domain type I)"/>
    <property type="match status" value="1"/>
</dbReference>
<dbReference type="InterPro" id="IPR036612">
    <property type="entry name" value="KH_dom_type_1_sf"/>
</dbReference>
<dbReference type="NCBIfam" id="TIGR03319">
    <property type="entry name" value="RNase_Y"/>
    <property type="match status" value="1"/>
</dbReference>
<dbReference type="SUPFAM" id="SSF109604">
    <property type="entry name" value="HD-domain/PDEase-like"/>
    <property type="match status" value="1"/>
</dbReference>
<evidence type="ECO:0000256" key="3">
    <source>
        <dbReference type="ARBA" id="ARBA00022801"/>
    </source>
</evidence>
<protein>
    <recommendedName>
        <fullName evidence="5 6">Ribonuclease Y</fullName>
        <shortName evidence="5">RNase Y</shortName>
        <ecNumber evidence="5 6">3.1.-.-</ecNumber>
    </recommendedName>
</protein>
<keyword evidence="1 5" id="KW-0540">Nuclease</keyword>
<comment type="subcellular location">
    <subcellularLocation>
        <location evidence="5">Cell membrane</location>
        <topology evidence="5">Single-pass membrane protein</topology>
    </subcellularLocation>
</comment>
<keyword evidence="3 5" id="KW-0378">Hydrolase</keyword>
<dbReference type="GO" id="GO:0006402">
    <property type="term" value="P:mRNA catabolic process"/>
    <property type="evidence" value="ECO:0007669"/>
    <property type="project" value="UniProtKB-UniRule"/>
</dbReference>
<comment type="function">
    <text evidence="5">Endoribonuclease that initiates mRNA decay.</text>
</comment>
<evidence type="ECO:0000256" key="2">
    <source>
        <dbReference type="ARBA" id="ARBA00022759"/>
    </source>
</evidence>
<dbReference type="InterPro" id="IPR003607">
    <property type="entry name" value="HD/PDEase_dom"/>
</dbReference>
<dbReference type="CDD" id="cd22431">
    <property type="entry name" value="KH-I_RNaseY"/>
    <property type="match status" value="1"/>
</dbReference>
<evidence type="ECO:0000313" key="9">
    <source>
        <dbReference type="EMBL" id="BED92479.1"/>
    </source>
</evidence>
<evidence type="ECO:0000259" key="8">
    <source>
        <dbReference type="PROSITE" id="PS51831"/>
    </source>
</evidence>
<feature type="coiled-coil region" evidence="7">
    <location>
        <begin position="42"/>
        <end position="123"/>
    </location>
</feature>
<dbReference type="Gene3D" id="1.10.3210.10">
    <property type="entry name" value="Hypothetical protein af1432"/>
    <property type="match status" value="1"/>
</dbReference>
<evidence type="ECO:0000256" key="6">
    <source>
        <dbReference type="NCBIfam" id="TIGR03319"/>
    </source>
</evidence>
<dbReference type="Pfam" id="PF01966">
    <property type="entry name" value="HD"/>
    <property type="match status" value="1"/>
</dbReference>